<dbReference type="InterPro" id="IPR036983">
    <property type="entry name" value="AIM24_sf"/>
</dbReference>
<dbReference type="InterPro" id="IPR002838">
    <property type="entry name" value="AIM24"/>
</dbReference>
<dbReference type="NCBIfam" id="TIGR00266">
    <property type="entry name" value="TIGR00266 family protein"/>
    <property type="match status" value="1"/>
</dbReference>
<dbReference type="AlphaFoldDB" id="A0AAX4PIG5"/>
<proteinExistence type="predicted"/>
<feature type="transmembrane region" description="Helical" evidence="1">
    <location>
        <begin position="266"/>
        <end position="286"/>
    </location>
</feature>
<dbReference type="InterPro" id="IPR016031">
    <property type="entry name" value="Trp_RNA-bd_attenuator-like_dom"/>
</dbReference>
<sequence>MSRTEAMGVTPFAPFVYHASRDDGVGLEFHIVGGEAQILQVLLPPNRSIEAEPGALFYMSGKVKAETKGAGGGIVSAMSRLFSGESFFVNSYVNEGDRPEYVAFATQMINRILPLDLAALGNEIYCQPDSYFCSVGDVRVTSQMTRSLSAGLFGGEGLLLQRIQGTGLCWITAGGTPVQKQLAPGETVLVDAGCLVAFQPTVRYELKYAGSLKSAIWGGEGIFLQRLTGPGLVILESLPRERLAQKLVAQGSGGTRRNRQNTVGGFIAIVAVLITIGCFVAALLQVDLRALDEGLRHVEL</sequence>
<dbReference type="Gene3D" id="3.60.160.10">
    <property type="entry name" value="Mitochondrial biogenesis AIM24"/>
    <property type="match status" value="1"/>
</dbReference>
<dbReference type="Proteomes" id="UP001472866">
    <property type="component" value="Chromosome 12"/>
</dbReference>
<dbReference type="SUPFAM" id="SSF51219">
    <property type="entry name" value="TRAP-like"/>
    <property type="match status" value="1"/>
</dbReference>
<dbReference type="Pfam" id="PF01987">
    <property type="entry name" value="AIM24"/>
    <property type="match status" value="1"/>
</dbReference>
<name>A0AAX4PIG5_9CHLO</name>
<evidence type="ECO:0000313" key="2">
    <source>
        <dbReference type="EMBL" id="WZN65631.1"/>
    </source>
</evidence>
<keyword evidence="3" id="KW-1185">Reference proteome</keyword>
<evidence type="ECO:0000313" key="3">
    <source>
        <dbReference type="Proteomes" id="UP001472866"/>
    </source>
</evidence>
<dbReference type="EMBL" id="CP151512">
    <property type="protein sequence ID" value="WZN65631.1"/>
    <property type="molecule type" value="Genomic_DNA"/>
</dbReference>
<protein>
    <submittedName>
        <fullName evidence="2">Mitochondrial biogenesis protein AIM24</fullName>
    </submittedName>
</protein>
<gene>
    <name evidence="2" type="ORF">HKI87_12g71910</name>
</gene>
<organism evidence="2 3">
    <name type="scientific">Chloropicon roscoffensis</name>
    <dbReference type="NCBI Taxonomy" id="1461544"/>
    <lineage>
        <taxon>Eukaryota</taxon>
        <taxon>Viridiplantae</taxon>
        <taxon>Chlorophyta</taxon>
        <taxon>Chloropicophyceae</taxon>
        <taxon>Chloropicales</taxon>
        <taxon>Chloropicaceae</taxon>
        <taxon>Chloropicon</taxon>
    </lineage>
</organism>
<dbReference type="PANTHER" id="PTHR43657">
    <property type="entry name" value="TRYPTOPHAN RNA-BINDING ATTENUATOR PROTEIN-LIKE PROTEIN"/>
    <property type="match status" value="1"/>
</dbReference>
<dbReference type="PANTHER" id="PTHR43657:SF1">
    <property type="entry name" value="ALTERED INHERITANCE OF MITOCHONDRIA PROTEIN 24, MITOCHONDRIAL"/>
    <property type="match status" value="1"/>
</dbReference>
<evidence type="ECO:0000256" key="1">
    <source>
        <dbReference type="SAM" id="Phobius"/>
    </source>
</evidence>
<keyword evidence="1" id="KW-0472">Membrane</keyword>
<accession>A0AAX4PIG5</accession>
<keyword evidence="1" id="KW-1133">Transmembrane helix</keyword>
<keyword evidence="1" id="KW-0812">Transmembrane</keyword>
<reference evidence="2 3" key="1">
    <citation type="submission" date="2024-03" db="EMBL/GenBank/DDBJ databases">
        <title>Complete genome sequence of the green alga Chloropicon roscoffensis RCC1871.</title>
        <authorList>
            <person name="Lemieux C."/>
            <person name="Pombert J.-F."/>
            <person name="Otis C."/>
            <person name="Turmel M."/>
        </authorList>
    </citation>
    <scope>NUCLEOTIDE SEQUENCE [LARGE SCALE GENOMIC DNA]</scope>
    <source>
        <strain evidence="2 3">RCC1871</strain>
    </source>
</reference>